<name>A0A8S1H960_9PELO</name>
<keyword evidence="4" id="KW-1185">Reference proteome</keyword>
<feature type="signal peptide" evidence="2">
    <location>
        <begin position="1"/>
        <end position="19"/>
    </location>
</feature>
<evidence type="ECO:0000256" key="1">
    <source>
        <dbReference type="SAM" id="MobiDB-lite"/>
    </source>
</evidence>
<feature type="region of interest" description="Disordered" evidence="1">
    <location>
        <begin position="70"/>
        <end position="101"/>
    </location>
</feature>
<keyword evidence="2" id="KW-0732">Signal</keyword>
<accession>A0A8S1H960</accession>
<protein>
    <submittedName>
        <fullName evidence="3">Uncharacterized protein</fullName>
    </submittedName>
</protein>
<dbReference type="EMBL" id="CAJGYM010000025">
    <property type="protein sequence ID" value="CAD6192004.1"/>
    <property type="molecule type" value="Genomic_DNA"/>
</dbReference>
<evidence type="ECO:0000313" key="3">
    <source>
        <dbReference type="EMBL" id="CAD6192004.1"/>
    </source>
</evidence>
<organism evidence="3 4">
    <name type="scientific">Caenorhabditis auriculariae</name>
    <dbReference type="NCBI Taxonomy" id="2777116"/>
    <lineage>
        <taxon>Eukaryota</taxon>
        <taxon>Metazoa</taxon>
        <taxon>Ecdysozoa</taxon>
        <taxon>Nematoda</taxon>
        <taxon>Chromadorea</taxon>
        <taxon>Rhabditida</taxon>
        <taxon>Rhabditina</taxon>
        <taxon>Rhabditomorpha</taxon>
        <taxon>Rhabditoidea</taxon>
        <taxon>Rhabditidae</taxon>
        <taxon>Peloderinae</taxon>
        <taxon>Caenorhabditis</taxon>
    </lineage>
</organism>
<feature type="chain" id="PRO_5035918112" evidence="2">
    <location>
        <begin position="20"/>
        <end position="101"/>
    </location>
</feature>
<evidence type="ECO:0000313" key="4">
    <source>
        <dbReference type="Proteomes" id="UP000835052"/>
    </source>
</evidence>
<reference evidence="3" key="1">
    <citation type="submission" date="2020-10" db="EMBL/GenBank/DDBJ databases">
        <authorList>
            <person name="Kikuchi T."/>
        </authorList>
    </citation>
    <scope>NUCLEOTIDE SEQUENCE</scope>
    <source>
        <strain evidence="3">NKZ352</strain>
    </source>
</reference>
<evidence type="ECO:0000256" key="2">
    <source>
        <dbReference type="SAM" id="SignalP"/>
    </source>
</evidence>
<dbReference type="OrthoDB" id="5815175at2759"/>
<comment type="caution">
    <text evidence="3">The sequence shown here is derived from an EMBL/GenBank/DDBJ whole genome shotgun (WGS) entry which is preliminary data.</text>
</comment>
<gene>
    <name evidence="3" type="ORF">CAUJ_LOCUS7923</name>
</gene>
<dbReference type="AlphaFoldDB" id="A0A8S1H960"/>
<sequence length="101" mass="11764">MRRAWLLTLLAVLVAHVAARPYVLVRRFSMPGTVLQRVLASEKAPALFRIRKSIPDGYFTEFAVDDEHMDRQRRGQPIADYTDEFSADPFEIPRHPMRKPR</sequence>
<proteinExistence type="predicted"/>
<dbReference type="Proteomes" id="UP000835052">
    <property type="component" value="Unassembled WGS sequence"/>
</dbReference>